<keyword evidence="1" id="KW-0812">Transmembrane</keyword>
<dbReference type="InterPro" id="IPR017259">
    <property type="entry name" value="UCP037672"/>
</dbReference>
<feature type="transmembrane region" description="Helical" evidence="1">
    <location>
        <begin position="6"/>
        <end position="24"/>
    </location>
</feature>
<name>A0A6N7VCC3_9FIRM</name>
<keyword evidence="3" id="KW-1185">Reference proteome</keyword>
<keyword evidence="1" id="KW-1133">Transmembrane helix</keyword>
<sequence>MTILKIIIIMLGVTFSIFGYLIFFKKNYKLINNFEVDYKAGRKTESYAKKVGIIELIIGIVLTLVGLFIIIIK</sequence>
<evidence type="ECO:0000256" key="1">
    <source>
        <dbReference type="SAM" id="Phobius"/>
    </source>
</evidence>
<organism evidence="2 3">
    <name type="scientific">Anaerococcus porci</name>
    <dbReference type="NCBI Taxonomy" id="2652269"/>
    <lineage>
        <taxon>Bacteria</taxon>
        <taxon>Bacillati</taxon>
        <taxon>Bacillota</taxon>
        <taxon>Tissierellia</taxon>
        <taxon>Tissierellales</taxon>
        <taxon>Peptoniphilaceae</taxon>
        <taxon>Anaerococcus</taxon>
    </lineage>
</organism>
<keyword evidence="1" id="KW-0472">Membrane</keyword>
<reference evidence="2 3" key="1">
    <citation type="submission" date="2019-08" db="EMBL/GenBank/DDBJ databases">
        <title>In-depth cultivation of the pig gut microbiome towards novel bacterial diversity and tailored functional studies.</title>
        <authorList>
            <person name="Wylensek D."/>
            <person name="Hitch T.C.A."/>
            <person name="Clavel T."/>
        </authorList>
    </citation>
    <scope>NUCLEOTIDE SEQUENCE [LARGE SCALE GENOMIC DNA]</scope>
    <source>
        <strain evidence="2 3">WCA-380-WT-2B</strain>
    </source>
</reference>
<gene>
    <name evidence="2" type="ORF">FYJ26_01430</name>
</gene>
<dbReference type="AlphaFoldDB" id="A0A6N7VCC3"/>
<dbReference type="Pfam" id="PF12650">
    <property type="entry name" value="DUF3784"/>
    <property type="match status" value="1"/>
</dbReference>
<evidence type="ECO:0000313" key="3">
    <source>
        <dbReference type="Proteomes" id="UP000441925"/>
    </source>
</evidence>
<dbReference type="Proteomes" id="UP000441925">
    <property type="component" value="Unassembled WGS sequence"/>
</dbReference>
<feature type="transmembrane region" description="Helical" evidence="1">
    <location>
        <begin position="51"/>
        <end position="72"/>
    </location>
</feature>
<accession>A0A6N7VCC3</accession>
<comment type="caution">
    <text evidence="2">The sequence shown here is derived from an EMBL/GenBank/DDBJ whole genome shotgun (WGS) entry which is preliminary data.</text>
</comment>
<evidence type="ECO:0000313" key="2">
    <source>
        <dbReference type="EMBL" id="MSS77100.1"/>
    </source>
</evidence>
<proteinExistence type="predicted"/>
<dbReference type="EMBL" id="VULQ01000001">
    <property type="protein sequence ID" value="MSS77100.1"/>
    <property type="molecule type" value="Genomic_DNA"/>
</dbReference>
<protein>
    <submittedName>
        <fullName evidence="2">DUF3784 domain-containing protein</fullName>
    </submittedName>
</protein>